<evidence type="ECO:0000313" key="1">
    <source>
        <dbReference type="EMBL" id="KIP08447.1"/>
    </source>
</evidence>
<evidence type="ECO:0008006" key="3">
    <source>
        <dbReference type="Google" id="ProtNLM"/>
    </source>
</evidence>
<sequence>MSGPLYEILKFVVNDAYKQDPRVLDGLLDIPDVIDIWTGTEVQDKQYLYIVVKWSSRDPSYDYTDVKTVMEKFSKDLIYNRSIHFRAPVDDALGTPITEIASFDVKDAVDIEPYLEKLSAFHQKIKEALADDAVLGGYGRVEERLRTFVVLIGWQSMQGFQKVLGNKDLLAAAVKLQGPVDFDIKHGRMTKYVTKH</sequence>
<dbReference type="OrthoDB" id="3830579at2759"/>
<dbReference type="AlphaFoldDB" id="A0A0C3S9M7"/>
<gene>
    <name evidence="1" type="ORF">PHLGIDRAFT_117200</name>
</gene>
<proteinExistence type="predicted"/>
<reference evidence="1 2" key="1">
    <citation type="journal article" date="2014" name="PLoS Genet.">
        <title>Analysis of the Phlebiopsis gigantea genome, transcriptome and secretome provides insight into its pioneer colonization strategies of wood.</title>
        <authorList>
            <person name="Hori C."/>
            <person name="Ishida T."/>
            <person name="Igarashi K."/>
            <person name="Samejima M."/>
            <person name="Suzuki H."/>
            <person name="Master E."/>
            <person name="Ferreira P."/>
            <person name="Ruiz-Duenas F.J."/>
            <person name="Held B."/>
            <person name="Canessa P."/>
            <person name="Larrondo L.F."/>
            <person name="Schmoll M."/>
            <person name="Druzhinina I.S."/>
            <person name="Kubicek C.P."/>
            <person name="Gaskell J.A."/>
            <person name="Kersten P."/>
            <person name="St John F."/>
            <person name="Glasner J."/>
            <person name="Sabat G."/>
            <person name="Splinter BonDurant S."/>
            <person name="Syed K."/>
            <person name="Yadav J."/>
            <person name="Mgbeahuruike A.C."/>
            <person name="Kovalchuk A."/>
            <person name="Asiegbu F.O."/>
            <person name="Lackner G."/>
            <person name="Hoffmeister D."/>
            <person name="Rencoret J."/>
            <person name="Gutierrez A."/>
            <person name="Sun H."/>
            <person name="Lindquist E."/>
            <person name="Barry K."/>
            <person name="Riley R."/>
            <person name="Grigoriev I.V."/>
            <person name="Henrissat B."/>
            <person name="Kues U."/>
            <person name="Berka R.M."/>
            <person name="Martinez A.T."/>
            <person name="Covert S.F."/>
            <person name="Blanchette R.A."/>
            <person name="Cullen D."/>
        </authorList>
    </citation>
    <scope>NUCLEOTIDE SEQUENCE [LARGE SCALE GENOMIC DNA]</scope>
    <source>
        <strain evidence="1 2">11061_1 CR5-6</strain>
    </source>
</reference>
<protein>
    <recommendedName>
        <fullName evidence="3">ABM domain-containing protein</fullName>
    </recommendedName>
</protein>
<evidence type="ECO:0000313" key="2">
    <source>
        <dbReference type="Proteomes" id="UP000053257"/>
    </source>
</evidence>
<dbReference type="Proteomes" id="UP000053257">
    <property type="component" value="Unassembled WGS sequence"/>
</dbReference>
<name>A0A0C3S9M7_PHLG1</name>
<dbReference type="STRING" id="745531.A0A0C3S9M7"/>
<keyword evidence="2" id="KW-1185">Reference proteome</keyword>
<dbReference type="EMBL" id="KN840479">
    <property type="protein sequence ID" value="KIP08447.1"/>
    <property type="molecule type" value="Genomic_DNA"/>
</dbReference>
<organism evidence="1 2">
    <name type="scientific">Phlebiopsis gigantea (strain 11061_1 CR5-6)</name>
    <name type="common">White-rot fungus</name>
    <name type="synonym">Peniophora gigantea</name>
    <dbReference type="NCBI Taxonomy" id="745531"/>
    <lineage>
        <taxon>Eukaryota</taxon>
        <taxon>Fungi</taxon>
        <taxon>Dikarya</taxon>
        <taxon>Basidiomycota</taxon>
        <taxon>Agaricomycotina</taxon>
        <taxon>Agaricomycetes</taxon>
        <taxon>Polyporales</taxon>
        <taxon>Phanerochaetaceae</taxon>
        <taxon>Phlebiopsis</taxon>
    </lineage>
</organism>
<dbReference type="HOGENOM" id="CLU_081631_3_1_1"/>
<accession>A0A0C3S9M7</accession>